<dbReference type="SUPFAM" id="SSF143724">
    <property type="entry name" value="PHP14-like"/>
    <property type="match status" value="1"/>
</dbReference>
<feature type="binding site" evidence="8">
    <location>
        <position position="562"/>
    </location>
    <ligand>
        <name>ATP</name>
        <dbReference type="ChEBI" id="CHEBI:30616"/>
    </ligand>
</feature>
<reference evidence="15" key="1">
    <citation type="submission" date="2022-10" db="EMBL/GenBank/DDBJ databases">
        <title>Gaoshiqiia sediminis gen. nov., sp. nov., isolated from coastal sediment.</title>
        <authorList>
            <person name="Yu W.X."/>
            <person name="Mu D.S."/>
            <person name="Du J.Z."/>
            <person name="Liang Y.Q."/>
        </authorList>
    </citation>
    <scope>NUCLEOTIDE SEQUENCE</scope>
    <source>
        <strain evidence="15">A06</strain>
    </source>
</reference>
<comment type="caution">
    <text evidence="15">The sequence shown here is derived from an EMBL/GenBank/DDBJ whole genome shotgun (WGS) entry which is preliminary data.</text>
</comment>
<dbReference type="NCBIfam" id="TIGR03705">
    <property type="entry name" value="poly_P_kin"/>
    <property type="match status" value="1"/>
</dbReference>
<keyword evidence="3 8" id="KW-0808">Transferase</keyword>
<keyword evidence="7" id="KW-0560">Oxidoreductase</keyword>
<keyword evidence="6 8" id="KW-0067">ATP-binding</keyword>
<evidence type="ECO:0000256" key="10">
    <source>
        <dbReference type="RuleBase" id="RU003800"/>
    </source>
</evidence>
<dbReference type="GO" id="GO:0005524">
    <property type="term" value="F:ATP binding"/>
    <property type="evidence" value="ECO:0007669"/>
    <property type="project" value="UniProtKB-KW"/>
</dbReference>
<gene>
    <name evidence="15" type="primary">ppk1</name>
    <name evidence="8" type="synonym">ppk</name>
    <name evidence="15" type="ORF">N2K84_08255</name>
</gene>
<dbReference type="GO" id="GO:0006799">
    <property type="term" value="P:polyphosphate biosynthetic process"/>
    <property type="evidence" value="ECO:0007669"/>
    <property type="project" value="UniProtKB-UniRule"/>
</dbReference>
<dbReference type="Pfam" id="PF17941">
    <property type="entry name" value="PP_kinase_C_1"/>
    <property type="match status" value="1"/>
</dbReference>
<dbReference type="AlphaFoldDB" id="A0AA41Y6F8"/>
<organism evidence="15 16">
    <name type="scientific">Gaoshiqia sediminis</name>
    <dbReference type="NCBI Taxonomy" id="2986998"/>
    <lineage>
        <taxon>Bacteria</taxon>
        <taxon>Pseudomonadati</taxon>
        <taxon>Bacteroidota</taxon>
        <taxon>Bacteroidia</taxon>
        <taxon>Marinilabiliales</taxon>
        <taxon>Prolixibacteraceae</taxon>
        <taxon>Gaoshiqia</taxon>
    </lineage>
</organism>
<dbReference type="PIRSF" id="PIRSF015589">
    <property type="entry name" value="PP_kinase"/>
    <property type="match status" value="1"/>
</dbReference>
<accession>A0AA41Y6F8</accession>
<feature type="binding site" evidence="8">
    <location>
        <position position="373"/>
    </location>
    <ligand>
        <name>Mg(2+)</name>
        <dbReference type="ChEBI" id="CHEBI:18420"/>
    </ligand>
</feature>
<dbReference type="InterPro" id="IPR003414">
    <property type="entry name" value="PP_kinase"/>
</dbReference>
<dbReference type="SUPFAM" id="SSF140356">
    <property type="entry name" value="PPK N-terminal domain-like"/>
    <property type="match status" value="1"/>
</dbReference>
<sequence length="798" mass="93331">MQNINDYINREISWLSFNARVLQEADDPNVPLFERLRFIGIFSNNLDEFFRVRVASVRRMVDYGDDGTLLGNFTPEDLHEEIQEVVFQHQLKSQEIYRRLMAEMAAENIFMIDETKLGQEQGVFVKRYFHEKVLPNLVPIMLSKTNKFPYLRDRSVYLAIKLSRQSKPQKYAYALVRVPSLSLSRFLVLPESQGKKFVMMLDDVIRYCMPDIFPLFNYDKFEAHTIKVTRDAELELDEDISKSFIEKMELSLKRRKMGTPVRLIYDRQIPEDLFNFIIKKMKLDLENTVPGGRYHNHKDFMNFPEIGEPHHYYKRLTPIRHKDLHPHESILKKLRQKDIILHYPYQSFIHFIDLLREAAIDPKVTELGITIYRVADNSRVVNALLNAIRNGKKVTVVIELLARFDEEANIYWSNKLQEEGAHVINGVPGLKVHSKIAWIKRKEKKVFRNYAYVGTGNFHESTARVYGDEGLLTADPRIADEVAKLFSFFKQTYRNYNYGHLIVSPFRMRDFFTEMIDREIELAKSGSRAYMILKMNSLIDPGMMDKLYEAARAGVKIKLIVRGIFGLLTESEGVRENIEAISIVDKYLEHSRIFLFGNGGDEKIFISSADWMPRNLNGRIEVACPIYNEEIQQELKEMLKIQLRDNTKSRMLDNALSNNYNRQHAEGRYRAQEDYYQYIKGKHQIIMKIYHNPRCSKSRAGLLYLEENGYKTEVVNYLKDGLTEAEIRSIIEKTGMSAFELVRTQEELYKTQFKGKEMSDDEWVTVLAENPRLLQRPIVINGKKAVLAQPPEAIEKIL</sequence>
<dbReference type="Gene3D" id="3.30.870.10">
    <property type="entry name" value="Endonuclease Chain A"/>
    <property type="match status" value="2"/>
</dbReference>
<evidence type="ECO:0000256" key="4">
    <source>
        <dbReference type="ARBA" id="ARBA00022741"/>
    </source>
</evidence>
<dbReference type="NCBIfam" id="NF003917">
    <property type="entry name" value="PRK05443.1-1"/>
    <property type="match status" value="1"/>
</dbReference>
<comment type="similarity">
    <text evidence="1 9">Belongs to the ArsC family.</text>
</comment>
<dbReference type="Pfam" id="PF02503">
    <property type="entry name" value="PP_kinase"/>
    <property type="match status" value="1"/>
</dbReference>
<feature type="domain" description="Polyphosphate kinase C-terminal" evidence="14">
    <location>
        <begin position="330"/>
        <end position="494"/>
    </location>
</feature>
<dbReference type="InterPro" id="IPR036249">
    <property type="entry name" value="Thioredoxin-like_sf"/>
</dbReference>
<keyword evidence="4 8" id="KW-0547">Nucleotide-binding</keyword>
<dbReference type="InterPro" id="IPR006659">
    <property type="entry name" value="Arsenate_reductase"/>
</dbReference>
<dbReference type="CDD" id="cd09164">
    <property type="entry name" value="PLDc_EcPPK1_C1_like"/>
    <property type="match status" value="1"/>
</dbReference>
<dbReference type="PANTHER" id="PTHR30218">
    <property type="entry name" value="POLYPHOSPHATE KINASE"/>
    <property type="match status" value="1"/>
</dbReference>
<dbReference type="SUPFAM" id="SSF56024">
    <property type="entry name" value="Phospholipase D/nuclease"/>
    <property type="match status" value="2"/>
</dbReference>
<dbReference type="GO" id="GO:0008794">
    <property type="term" value="F:arsenate reductase (glutaredoxin) activity"/>
    <property type="evidence" value="ECO:0007669"/>
    <property type="project" value="InterPro"/>
</dbReference>
<dbReference type="CDD" id="cd03034">
    <property type="entry name" value="ArsC_ArsC"/>
    <property type="match status" value="1"/>
</dbReference>
<dbReference type="EC" id="2.7.4.1" evidence="8 10"/>
<dbReference type="Gene3D" id="3.40.30.10">
    <property type="entry name" value="Glutaredoxin"/>
    <property type="match status" value="1"/>
</dbReference>
<evidence type="ECO:0000256" key="8">
    <source>
        <dbReference type="HAMAP-Rule" id="MF_00347"/>
    </source>
</evidence>
<dbReference type="GO" id="GO:0009358">
    <property type="term" value="C:polyphosphate kinase complex"/>
    <property type="evidence" value="ECO:0007669"/>
    <property type="project" value="InterPro"/>
</dbReference>
<evidence type="ECO:0000313" key="16">
    <source>
        <dbReference type="Proteomes" id="UP001163821"/>
    </source>
</evidence>
<name>A0AA41Y6F8_9BACT</name>
<dbReference type="SUPFAM" id="SSF52833">
    <property type="entry name" value="Thioredoxin-like"/>
    <property type="match status" value="1"/>
</dbReference>
<dbReference type="NCBIfam" id="TIGR00014">
    <property type="entry name" value="arsC"/>
    <property type="match status" value="1"/>
</dbReference>
<evidence type="ECO:0000256" key="5">
    <source>
        <dbReference type="ARBA" id="ARBA00022777"/>
    </source>
</evidence>
<evidence type="ECO:0000256" key="9">
    <source>
        <dbReference type="PROSITE-ProRule" id="PRU01282"/>
    </source>
</evidence>
<feature type="domain" description="Polyphosphate kinase middle" evidence="11">
    <location>
        <begin position="121"/>
        <end position="303"/>
    </location>
</feature>
<keyword evidence="16" id="KW-1185">Reference proteome</keyword>
<evidence type="ECO:0000256" key="2">
    <source>
        <dbReference type="ARBA" id="ARBA00022553"/>
    </source>
</evidence>
<dbReference type="Pfam" id="PF13090">
    <property type="entry name" value="PP_kinase_C"/>
    <property type="match status" value="1"/>
</dbReference>
<evidence type="ECO:0000259" key="12">
    <source>
        <dbReference type="Pfam" id="PF13089"/>
    </source>
</evidence>
<evidence type="ECO:0000256" key="6">
    <source>
        <dbReference type="ARBA" id="ARBA00022840"/>
    </source>
</evidence>
<dbReference type="RefSeq" id="WP_282591320.1">
    <property type="nucleotide sequence ID" value="NZ_JAPAAF010000008.1"/>
</dbReference>
<evidence type="ECO:0000259" key="11">
    <source>
        <dbReference type="Pfam" id="PF02503"/>
    </source>
</evidence>
<keyword evidence="2 8" id="KW-0597">Phosphoprotein</keyword>
<dbReference type="InterPro" id="IPR041108">
    <property type="entry name" value="PP_kinase_C_1"/>
</dbReference>
<comment type="similarity">
    <text evidence="8 10">Belongs to the polyphosphate kinase 1 (PPK1) family.</text>
</comment>
<dbReference type="GO" id="GO:0046872">
    <property type="term" value="F:metal ion binding"/>
    <property type="evidence" value="ECO:0007669"/>
    <property type="project" value="UniProtKB-KW"/>
</dbReference>
<dbReference type="Pfam" id="PF13089">
    <property type="entry name" value="PP_kinase_N"/>
    <property type="match status" value="1"/>
</dbReference>
<feature type="active site" description="Phosphohistidine intermediate" evidence="8">
    <location>
        <position position="433"/>
    </location>
</feature>
<dbReference type="PANTHER" id="PTHR30218:SF0">
    <property type="entry name" value="POLYPHOSPHATE KINASE"/>
    <property type="match status" value="1"/>
</dbReference>
<feature type="binding site" evidence="8">
    <location>
        <position position="403"/>
    </location>
    <ligand>
        <name>Mg(2+)</name>
        <dbReference type="ChEBI" id="CHEBI:18420"/>
    </ligand>
</feature>
<dbReference type="InterPro" id="IPR024953">
    <property type="entry name" value="PP_kinase_middle"/>
</dbReference>
<comment type="catalytic activity">
    <reaction evidence="8 10">
        <text>[phosphate](n) + ATP = [phosphate](n+1) + ADP</text>
        <dbReference type="Rhea" id="RHEA:19573"/>
        <dbReference type="Rhea" id="RHEA-COMP:9859"/>
        <dbReference type="Rhea" id="RHEA-COMP:14280"/>
        <dbReference type="ChEBI" id="CHEBI:16838"/>
        <dbReference type="ChEBI" id="CHEBI:30616"/>
        <dbReference type="ChEBI" id="CHEBI:456216"/>
        <dbReference type="EC" id="2.7.4.1"/>
    </reaction>
</comment>
<dbReference type="Pfam" id="PF03960">
    <property type="entry name" value="ArsC"/>
    <property type="match status" value="1"/>
</dbReference>
<keyword evidence="8" id="KW-0479">Metal-binding</keyword>
<feature type="binding site" evidence="8">
    <location>
        <position position="466"/>
    </location>
    <ligand>
        <name>ATP</name>
        <dbReference type="ChEBI" id="CHEBI:30616"/>
    </ligand>
</feature>
<comment type="cofactor">
    <cofactor evidence="8">
        <name>Mg(2+)</name>
        <dbReference type="ChEBI" id="CHEBI:18420"/>
    </cofactor>
</comment>
<keyword evidence="5 8" id="KW-0418">Kinase</keyword>
<dbReference type="InterPro" id="IPR036832">
    <property type="entry name" value="PPK_N_dom_sf"/>
</dbReference>
<comment type="PTM">
    <text evidence="8 10">An intermediate of this reaction is the autophosphorylated ppk in which a phosphate is covalently linked to a histidine residue through a N-P bond.</text>
</comment>
<dbReference type="InterPro" id="IPR006660">
    <property type="entry name" value="Arsenate_reductase-like"/>
</dbReference>
<dbReference type="EMBL" id="JAPAAF010000008">
    <property type="protein sequence ID" value="MCW0482715.1"/>
    <property type="molecule type" value="Genomic_DNA"/>
</dbReference>
<dbReference type="Gene3D" id="1.20.58.310">
    <property type="entry name" value="Polyphosphate kinase N-terminal domain"/>
    <property type="match status" value="1"/>
</dbReference>
<evidence type="ECO:0000256" key="1">
    <source>
        <dbReference type="ARBA" id="ARBA00007198"/>
    </source>
</evidence>
<feature type="binding site" evidence="8">
    <location>
        <position position="590"/>
    </location>
    <ligand>
        <name>ATP</name>
        <dbReference type="ChEBI" id="CHEBI:30616"/>
    </ligand>
</feature>
<dbReference type="GO" id="GO:0008976">
    <property type="term" value="F:polyphosphate kinase activity"/>
    <property type="evidence" value="ECO:0007669"/>
    <property type="project" value="UniProtKB-UniRule"/>
</dbReference>
<evidence type="ECO:0000259" key="13">
    <source>
        <dbReference type="Pfam" id="PF13090"/>
    </source>
</evidence>
<evidence type="ECO:0000313" key="15">
    <source>
        <dbReference type="EMBL" id="MCW0482715.1"/>
    </source>
</evidence>
<feature type="domain" description="Polyphosphate kinase C-terminal" evidence="13">
    <location>
        <begin position="501"/>
        <end position="672"/>
    </location>
</feature>
<dbReference type="PROSITE" id="PS51353">
    <property type="entry name" value="ARSC"/>
    <property type="match status" value="1"/>
</dbReference>
<dbReference type="Proteomes" id="UP001163821">
    <property type="component" value="Unassembled WGS sequence"/>
</dbReference>
<feature type="domain" description="Polyphosphate kinase N-terminal" evidence="12">
    <location>
        <begin position="7"/>
        <end position="111"/>
    </location>
</feature>
<protein>
    <recommendedName>
        <fullName evidence="8 10">Polyphosphate kinase</fullName>
        <ecNumber evidence="8 10">2.7.4.1</ecNumber>
    </recommendedName>
    <alternativeName>
        <fullName evidence="8">ATP-polyphosphate phosphotransferase</fullName>
    </alternativeName>
    <alternativeName>
        <fullName evidence="8">Polyphosphoric acid kinase</fullName>
    </alternativeName>
</protein>
<dbReference type="Gene3D" id="3.30.1840.10">
    <property type="entry name" value="Polyphosphate kinase middle domain"/>
    <property type="match status" value="1"/>
</dbReference>
<proteinExistence type="inferred from homology"/>
<evidence type="ECO:0000256" key="7">
    <source>
        <dbReference type="ARBA" id="ARBA00023002"/>
    </source>
</evidence>
<dbReference type="InterPro" id="IPR025200">
    <property type="entry name" value="PPK_C_dom2"/>
</dbReference>
<keyword evidence="8" id="KW-0460">Magnesium</keyword>
<dbReference type="InterPro" id="IPR036830">
    <property type="entry name" value="PP_kinase_middle_dom_sf"/>
</dbReference>
<dbReference type="HAMAP" id="MF_00347">
    <property type="entry name" value="Polyphosphate_kinase"/>
    <property type="match status" value="1"/>
</dbReference>
<comment type="function">
    <text evidence="8 10">Catalyzes the reversible transfer of the terminal phosphate of ATP to form a long-chain polyphosphate (polyP).</text>
</comment>
<dbReference type="InterPro" id="IPR025198">
    <property type="entry name" value="PPK_N_dom"/>
</dbReference>
<evidence type="ECO:0000256" key="3">
    <source>
        <dbReference type="ARBA" id="ARBA00022679"/>
    </source>
</evidence>
<evidence type="ECO:0000259" key="14">
    <source>
        <dbReference type="Pfam" id="PF17941"/>
    </source>
</evidence>
<dbReference type="CDD" id="cd09167">
    <property type="entry name" value="PLDc_EcPPK1_C2_like"/>
    <property type="match status" value="1"/>
</dbReference>
<feature type="binding site" evidence="8">
    <location>
        <position position="45"/>
    </location>
    <ligand>
        <name>ATP</name>
        <dbReference type="ChEBI" id="CHEBI:30616"/>
    </ligand>
</feature>